<dbReference type="EMBL" id="BLLF01000810">
    <property type="protein sequence ID" value="GFH15126.1"/>
    <property type="molecule type" value="Genomic_DNA"/>
</dbReference>
<keyword evidence="2" id="KW-1185">Reference proteome</keyword>
<feature type="non-terminal residue" evidence="1">
    <location>
        <position position="165"/>
    </location>
</feature>
<reference evidence="1 2" key="1">
    <citation type="submission" date="2020-02" db="EMBL/GenBank/DDBJ databases">
        <title>Draft genome sequence of Haematococcus lacustris strain NIES-144.</title>
        <authorList>
            <person name="Morimoto D."/>
            <person name="Nakagawa S."/>
            <person name="Yoshida T."/>
            <person name="Sawayama S."/>
        </authorList>
    </citation>
    <scope>NUCLEOTIDE SEQUENCE [LARGE SCALE GENOMIC DNA]</scope>
    <source>
        <strain evidence="1 2">NIES-144</strain>
    </source>
</reference>
<organism evidence="1 2">
    <name type="scientific">Haematococcus lacustris</name>
    <name type="common">Green alga</name>
    <name type="synonym">Haematococcus pluvialis</name>
    <dbReference type="NCBI Taxonomy" id="44745"/>
    <lineage>
        <taxon>Eukaryota</taxon>
        <taxon>Viridiplantae</taxon>
        <taxon>Chlorophyta</taxon>
        <taxon>core chlorophytes</taxon>
        <taxon>Chlorophyceae</taxon>
        <taxon>CS clade</taxon>
        <taxon>Chlamydomonadales</taxon>
        <taxon>Haematococcaceae</taxon>
        <taxon>Haematococcus</taxon>
    </lineage>
</organism>
<feature type="non-terminal residue" evidence="1">
    <location>
        <position position="1"/>
    </location>
</feature>
<name>A0A699Z768_HAELA</name>
<dbReference type="Proteomes" id="UP000485058">
    <property type="component" value="Unassembled WGS sequence"/>
</dbReference>
<sequence>MEVVLSAVEAAEALASSADHQYQQACTSLQHQSCGEVAPAHLEPAASQPRFMAPTASTTQRLKSKVVATEQYDARSLNQLRRDIKAVASKKAKKPQAVTDAAAIRHTPVITPASETWTEDFDSDDGLEAAYDQGAEDLLASAMDTLGVTAVSDKPQALKGLPLPQ</sequence>
<gene>
    <name evidence="1" type="ORF">HaLaN_11294</name>
</gene>
<evidence type="ECO:0000313" key="1">
    <source>
        <dbReference type="EMBL" id="GFH15126.1"/>
    </source>
</evidence>
<accession>A0A699Z768</accession>
<dbReference type="AlphaFoldDB" id="A0A699Z768"/>
<evidence type="ECO:0000313" key="2">
    <source>
        <dbReference type="Proteomes" id="UP000485058"/>
    </source>
</evidence>
<proteinExistence type="predicted"/>
<protein>
    <submittedName>
        <fullName evidence="1">Uncharacterized protein</fullName>
    </submittedName>
</protein>
<comment type="caution">
    <text evidence="1">The sequence shown here is derived from an EMBL/GenBank/DDBJ whole genome shotgun (WGS) entry which is preliminary data.</text>
</comment>